<organism evidence="1 2">
    <name type="scientific">Candidatus Roizmanbacteria bacterium RIFCSPHIGHO2_02_FULL_38_11</name>
    <dbReference type="NCBI Taxonomy" id="1802039"/>
    <lineage>
        <taxon>Bacteria</taxon>
        <taxon>Candidatus Roizmaniibacteriota</taxon>
    </lineage>
</organism>
<gene>
    <name evidence="1" type="ORF">A3C25_06065</name>
</gene>
<reference evidence="1 2" key="1">
    <citation type="journal article" date="2016" name="Nat. Commun.">
        <title>Thousands of microbial genomes shed light on interconnected biogeochemical processes in an aquifer system.</title>
        <authorList>
            <person name="Anantharaman K."/>
            <person name="Brown C.T."/>
            <person name="Hug L.A."/>
            <person name="Sharon I."/>
            <person name="Castelle C.J."/>
            <person name="Probst A.J."/>
            <person name="Thomas B.C."/>
            <person name="Singh A."/>
            <person name="Wilkins M.J."/>
            <person name="Karaoz U."/>
            <person name="Brodie E.L."/>
            <person name="Williams K.H."/>
            <person name="Hubbard S.S."/>
            <person name="Banfield J.F."/>
        </authorList>
    </citation>
    <scope>NUCLEOTIDE SEQUENCE [LARGE SCALE GENOMIC DNA]</scope>
</reference>
<dbReference type="EMBL" id="MFZO01000034">
    <property type="protein sequence ID" value="OGK24408.1"/>
    <property type="molecule type" value="Genomic_DNA"/>
</dbReference>
<proteinExistence type="predicted"/>
<comment type="caution">
    <text evidence="1">The sequence shown here is derived from an EMBL/GenBank/DDBJ whole genome shotgun (WGS) entry which is preliminary data.</text>
</comment>
<protein>
    <submittedName>
        <fullName evidence="1">Uncharacterized protein</fullName>
    </submittedName>
</protein>
<accession>A0A1F7GZT0</accession>
<name>A0A1F7GZT0_9BACT</name>
<sequence length="226" mass="26279">MLPKEEAAKNLNQELRRHYDDLTNLRRSKQIQSGHIASGGKFWWQEVIYGPDISSLSDDAYRGYLMIEPEDFPRALALLEKIGADRKNTGKRLDFKWLLMTYPDGLDTTQWANFVNDPNNIGRYDRLEDTNPRIVIYGDSSAEVQEILALLAEHPEWSEIERHRLDKYGGKPENAARRPGTNAFNYNDKQYRSLNWNDQPGYSEDEAEDEDWRAKKVGDRTVVLTR</sequence>
<dbReference type="Proteomes" id="UP000177913">
    <property type="component" value="Unassembled WGS sequence"/>
</dbReference>
<evidence type="ECO:0000313" key="1">
    <source>
        <dbReference type="EMBL" id="OGK24408.1"/>
    </source>
</evidence>
<evidence type="ECO:0000313" key="2">
    <source>
        <dbReference type="Proteomes" id="UP000177913"/>
    </source>
</evidence>
<dbReference type="AlphaFoldDB" id="A0A1F7GZT0"/>